<comment type="caution">
    <text evidence="2">The sequence shown here is derived from an EMBL/GenBank/DDBJ whole genome shotgun (WGS) entry which is preliminary data.</text>
</comment>
<protein>
    <submittedName>
        <fullName evidence="2">Uncharacterized protein</fullName>
    </submittedName>
</protein>
<proteinExistence type="predicted"/>
<feature type="signal peptide" evidence="1">
    <location>
        <begin position="1"/>
        <end position="19"/>
    </location>
</feature>
<gene>
    <name evidence="2" type="ORF">QC761_401450</name>
</gene>
<name>A0ABR0FHH8_9PEZI</name>
<evidence type="ECO:0000313" key="3">
    <source>
        <dbReference type="Proteomes" id="UP001322138"/>
    </source>
</evidence>
<dbReference type="GeneID" id="87897922"/>
<reference evidence="2 3" key="1">
    <citation type="journal article" date="2023" name="bioRxiv">
        <title>High-quality genome assemblies of four members of thePodospora anserinaspecies complex.</title>
        <authorList>
            <person name="Ament-Velasquez S.L."/>
            <person name="Vogan A.A."/>
            <person name="Wallerman O."/>
            <person name="Hartmann F."/>
            <person name="Gautier V."/>
            <person name="Silar P."/>
            <person name="Giraud T."/>
            <person name="Johannesson H."/>
        </authorList>
    </citation>
    <scope>NUCLEOTIDE SEQUENCE [LARGE SCALE GENOMIC DNA]</scope>
    <source>
        <strain evidence="2 3">CBS 112042</strain>
    </source>
</reference>
<sequence length="430" mass="45046">MKQGLAFVSAFGLLQLASAACCRTNKCFKAVADPLVDGLQDCSLALEIVTVTPQVTTVTETVTEVPTEYVSVVETDATTATVYSNVETQTLLNTISITVTWTTTQRSLVYVTHVYNTVTVLVTSTTTVLPSAATQIVARAADTDLAPTSGTLAPSMPSYASAHCPSWEKYISVCKCAGATQETITVSPSAATVTVTFTDSVAATTIPIPVTLSTTTTVIDEVTATEYNTQAETASVTATAVTTVTGNILVIGSTTTVTSTITSTVVAPAERCSNVANFNAVATDSANSQRYLFSRLNNGMAGLYGSMDWASAPVEPVIDAYKMYNWVLDEEGYLATLYLVGQSTYKVSAWVSPGSAASVRLQAKTGAEYSPANYIRVKGCVSTATGELTLDVGGRKNILLCGSNQVFLSSGDGSDTGLSCTRMYPKAITV</sequence>
<keyword evidence="1" id="KW-0732">Signal</keyword>
<dbReference type="RefSeq" id="XP_062731874.1">
    <property type="nucleotide sequence ID" value="XM_062878440.1"/>
</dbReference>
<evidence type="ECO:0000256" key="1">
    <source>
        <dbReference type="SAM" id="SignalP"/>
    </source>
</evidence>
<organism evidence="2 3">
    <name type="scientific">Podospora bellae-mahoneyi</name>
    <dbReference type="NCBI Taxonomy" id="2093777"/>
    <lineage>
        <taxon>Eukaryota</taxon>
        <taxon>Fungi</taxon>
        <taxon>Dikarya</taxon>
        <taxon>Ascomycota</taxon>
        <taxon>Pezizomycotina</taxon>
        <taxon>Sordariomycetes</taxon>
        <taxon>Sordariomycetidae</taxon>
        <taxon>Sordariales</taxon>
        <taxon>Podosporaceae</taxon>
        <taxon>Podospora</taxon>
    </lineage>
</organism>
<dbReference type="Proteomes" id="UP001322138">
    <property type="component" value="Unassembled WGS sequence"/>
</dbReference>
<accession>A0ABR0FHH8</accession>
<keyword evidence="3" id="KW-1185">Reference proteome</keyword>
<dbReference type="EMBL" id="JAFFGZ010000006">
    <property type="protein sequence ID" value="KAK4642898.1"/>
    <property type="molecule type" value="Genomic_DNA"/>
</dbReference>
<feature type="chain" id="PRO_5045987832" evidence="1">
    <location>
        <begin position="20"/>
        <end position="430"/>
    </location>
</feature>
<dbReference type="PROSITE" id="PS51257">
    <property type="entry name" value="PROKAR_LIPOPROTEIN"/>
    <property type="match status" value="1"/>
</dbReference>
<evidence type="ECO:0000313" key="2">
    <source>
        <dbReference type="EMBL" id="KAK4642898.1"/>
    </source>
</evidence>